<organism evidence="1 2">
    <name type="scientific">Pseudomonas hygromyciniae</name>
    <dbReference type="NCBI Taxonomy" id="2812000"/>
    <lineage>
        <taxon>Bacteria</taxon>
        <taxon>Pseudomonadati</taxon>
        <taxon>Pseudomonadota</taxon>
        <taxon>Gammaproteobacteria</taxon>
        <taxon>Pseudomonadales</taxon>
        <taxon>Pseudomonadaceae</taxon>
        <taxon>Pseudomonas</taxon>
    </lineage>
</organism>
<evidence type="ECO:0000313" key="2">
    <source>
        <dbReference type="Proteomes" id="UP000663249"/>
    </source>
</evidence>
<dbReference type="RefSeq" id="WP_205519010.1">
    <property type="nucleotide sequence ID" value="NZ_CP070506.1"/>
</dbReference>
<gene>
    <name evidence="1" type="ORF">JTY93_11190</name>
</gene>
<dbReference type="EMBL" id="CP070506">
    <property type="protein sequence ID" value="QSB41858.1"/>
    <property type="molecule type" value="Genomic_DNA"/>
</dbReference>
<sequence length="57" mass="5988">MDQKFMDAAPGNDAGTIRFLPGSAVIGKGKYVEIFLSGKCEGDNSHTGSFSLLPLTP</sequence>
<dbReference type="Proteomes" id="UP000663249">
    <property type="component" value="Chromosome"/>
</dbReference>
<protein>
    <submittedName>
        <fullName evidence="1">Uncharacterized protein</fullName>
    </submittedName>
</protein>
<keyword evidence="2" id="KW-1185">Reference proteome</keyword>
<name>A0ABX7K4G4_9PSED</name>
<accession>A0ABX7K4G4</accession>
<proteinExistence type="predicted"/>
<evidence type="ECO:0000313" key="1">
    <source>
        <dbReference type="EMBL" id="QSB41858.1"/>
    </source>
</evidence>
<reference evidence="1 2" key="1">
    <citation type="submission" date="2021-02" db="EMBL/GenBank/DDBJ databases">
        <title>Genomic and phenotypic characterization of Pseudomonas hygromyciniae, a novel bacterial species discovered from a commercially purchased antibiotic vial.</title>
        <authorList>
            <person name="Turner T.L."/>
            <person name="Mitra S.D."/>
            <person name="Kochan T.J."/>
            <person name="Pincus N.B."/>
            <person name="Lebrun-Corbin M."/>
            <person name="Cheung B."/>
            <person name="Gatesy S.W."/>
            <person name="Afzal T."/>
            <person name="Ozer E.A."/>
            <person name="Hauser A.R."/>
        </authorList>
    </citation>
    <scope>NUCLEOTIDE SEQUENCE [LARGE SCALE GENOMIC DNA]</scope>
    <source>
        <strain evidence="1 2">SDM007</strain>
    </source>
</reference>